<proteinExistence type="predicted"/>
<sequence length="61" mass="7708">MRFRLVDRLETEPNFFTKDLSDFFGEIYTTCFCDKFRNWILRNSMNLWSYRNPFVFRYEMV</sequence>
<evidence type="ECO:0000313" key="1">
    <source>
        <dbReference type="EMBL" id="RNA09332.1"/>
    </source>
</evidence>
<reference evidence="1 2" key="1">
    <citation type="journal article" date="2018" name="Sci. Rep.">
        <title>Genomic signatures of local adaptation to the degree of environmental predictability in rotifers.</title>
        <authorList>
            <person name="Franch-Gras L."/>
            <person name="Hahn C."/>
            <person name="Garcia-Roger E.M."/>
            <person name="Carmona M.J."/>
            <person name="Serra M."/>
            <person name="Gomez A."/>
        </authorList>
    </citation>
    <scope>NUCLEOTIDE SEQUENCE [LARGE SCALE GENOMIC DNA]</scope>
    <source>
        <strain evidence="1">HYR1</strain>
    </source>
</reference>
<dbReference type="EMBL" id="REGN01006481">
    <property type="protein sequence ID" value="RNA09332.1"/>
    <property type="molecule type" value="Genomic_DNA"/>
</dbReference>
<accession>A0A3M7QDQ5</accession>
<evidence type="ECO:0000313" key="2">
    <source>
        <dbReference type="Proteomes" id="UP000276133"/>
    </source>
</evidence>
<keyword evidence="2" id="KW-1185">Reference proteome</keyword>
<gene>
    <name evidence="1" type="ORF">BpHYR1_009914</name>
</gene>
<dbReference type="Proteomes" id="UP000276133">
    <property type="component" value="Unassembled WGS sequence"/>
</dbReference>
<comment type="caution">
    <text evidence="1">The sequence shown here is derived from an EMBL/GenBank/DDBJ whole genome shotgun (WGS) entry which is preliminary data.</text>
</comment>
<dbReference type="AlphaFoldDB" id="A0A3M7QDQ5"/>
<protein>
    <submittedName>
        <fullName evidence="1">Uncharacterized protein</fullName>
    </submittedName>
</protein>
<name>A0A3M7QDQ5_BRAPC</name>
<organism evidence="1 2">
    <name type="scientific">Brachionus plicatilis</name>
    <name type="common">Marine rotifer</name>
    <name type="synonym">Brachionus muelleri</name>
    <dbReference type="NCBI Taxonomy" id="10195"/>
    <lineage>
        <taxon>Eukaryota</taxon>
        <taxon>Metazoa</taxon>
        <taxon>Spiralia</taxon>
        <taxon>Gnathifera</taxon>
        <taxon>Rotifera</taxon>
        <taxon>Eurotatoria</taxon>
        <taxon>Monogononta</taxon>
        <taxon>Pseudotrocha</taxon>
        <taxon>Ploima</taxon>
        <taxon>Brachionidae</taxon>
        <taxon>Brachionus</taxon>
    </lineage>
</organism>